<dbReference type="STRING" id="1522189.A0A316VS91"/>
<dbReference type="GeneID" id="37039323"/>
<keyword evidence="1" id="KW-0472">Membrane</keyword>
<feature type="chain" id="PRO_5016362522" description="DUF7729 domain-containing protein" evidence="2">
    <location>
        <begin position="25"/>
        <end position="332"/>
    </location>
</feature>
<keyword evidence="5" id="KW-1185">Reference proteome</keyword>
<organism evidence="4 5">
    <name type="scientific">Ceraceosorus guamensis</name>
    <dbReference type="NCBI Taxonomy" id="1522189"/>
    <lineage>
        <taxon>Eukaryota</taxon>
        <taxon>Fungi</taxon>
        <taxon>Dikarya</taxon>
        <taxon>Basidiomycota</taxon>
        <taxon>Ustilaginomycotina</taxon>
        <taxon>Exobasidiomycetes</taxon>
        <taxon>Ceraceosorales</taxon>
        <taxon>Ceraceosoraceae</taxon>
        <taxon>Ceraceosorus</taxon>
    </lineage>
</organism>
<keyword evidence="1" id="KW-1133">Transmembrane helix</keyword>
<feature type="domain" description="DUF7729" evidence="3">
    <location>
        <begin position="42"/>
        <end position="163"/>
    </location>
</feature>
<evidence type="ECO:0000313" key="5">
    <source>
        <dbReference type="Proteomes" id="UP000245783"/>
    </source>
</evidence>
<dbReference type="EMBL" id="KZ819501">
    <property type="protein sequence ID" value="PWN39051.1"/>
    <property type="molecule type" value="Genomic_DNA"/>
</dbReference>
<feature type="signal peptide" evidence="2">
    <location>
        <begin position="1"/>
        <end position="24"/>
    </location>
</feature>
<evidence type="ECO:0000313" key="4">
    <source>
        <dbReference type="EMBL" id="PWN39051.1"/>
    </source>
</evidence>
<proteinExistence type="predicted"/>
<sequence>MRFARTFYLATSAALLSVAPLSSAQSTTSAAATPQSSYIPTSGASPQCTQYMSDLNSDDTLEQCIAPLLEATNFFAKSTNDTAPSSMELTGSLDRICSASACDSGTIRKKLSDFYSACRAEVQATQQQVLEVYDFLYLINPFRQAVCTKDDSQKYCLLNIAPTAAKTATTKRSLGTDDPELSGAARRHDAVQVAEEIVRRQTTVAADDNLDQGVGATAAAGSADTNIAFLFLQPDAQKDVLCSSCTKNILAAYIEFETSIPYAIGLSRSSQLKGQSDLYKSAKKTCGNDFTVSINQIAGTTAFSEVSAAGKMLATSAAAAVVALLVSVALLF</sequence>
<protein>
    <recommendedName>
        <fullName evidence="3">DUF7729 domain-containing protein</fullName>
    </recommendedName>
</protein>
<evidence type="ECO:0000256" key="1">
    <source>
        <dbReference type="SAM" id="Phobius"/>
    </source>
</evidence>
<dbReference type="Proteomes" id="UP000245783">
    <property type="component" value="Unassembled WGS sequence"/>
</dbReference>
<accession>A0A316VS91</accession>
<dbReference type="InterPro" id="IPR056146">
    <property type="entry name" value="DUF7729"/>
</dbReference>
<dbReference type="AlphaFoldDB" id="A0A316VS91"/>
<dbReference type="OrthoDB" id="5588482at2759"/>
<dbReference type="Pfam" id="PF24855">
    <property type="entry name" value="DUF7729"/>
    <property type="match status" value="1"/>
</dbReference>
<dbReference type="InParanoid" id="A0A316VS91"/>
<evidence type="ECO:0000256" key="2">
    <source>
        <dbReference type="SAM" id="SignalP"/>
    </source>
</evidence>
<dbReference type="RefSeq" id="XP_025366211.1">
    <property type="nucleotide sequence ID" value="XM_025517453.1"/>
</dbReference>
<name>A0A316VS91_9BASI</name>
<feature type="transmembrane region" description="Helical" evidence="1">
    <location>
        <begin position="312"/>
        <end position="331"/>
    </location>
</feature>
<reference evidence="4 5" key="1">
    <citation type="journal article" date="2018" name="Mol. Biol. Evol.">
        <title>Broad Genomic Sampling Reveals a Smut Pathogenic Ancestry of the Fungal Clade Ustilaginomycotina.</title>
        <authorList>
            <person name="Kijpornyongpan T."/>
            <person name="Mondo S.J."/>
            <person name="Barry K."/>
            <person name="Sandor L."/>
            <person name="Lee J."/>
            <person name="Lipzen A."/>
            <person name="Pangilinan J."/>
            <person name="LaButti K."/>
            <person name="Hainaut M."/>
            <person name="Henrissat B."/>
            <person name="Grigoriev I.V."/>
            <person name="Spatafora J.W."/>
            <person name="Aime M.C."/>
        </authorList>
    </citation>
    <scope>NUCLEOTIDE SEQUENCE [LARGE SCALE GENOMIC DNA]</scope>
    <source>
        <strain evidence="4 5">MCA 4658</strain>
    </source>
</reference>
<evidence type="ECO:0000259" key="3">
    <source>
        <dbReference type="Pfam" id="PF24855"/>
    </source>
</evidence>
<gene>
    <name evidence="4" type="ORF">IE81DRAFT_56761</name>
</gene>
<keyword evidence="1" id="KW-0812">Transmembrane</keyword>
<keyword evidence="2" id="KW-0732">Signal</keyword>